<evidence type="ECO:0000313" key="3">
    <source>
        <dbReference type="Proteomes" id="UP000000245"/>
    </source>
</evidence>
<dbReference type="GO" id="GO:0004490">
    <property type="term" value="F:methylglutaconyl-CoA hydratase activity"/>
    <property type="evidence" value="ECO:0007669"/>
    <property type="project" value="UniProtKB-EC"/>
</dbReference>
<evidence type="ECO:0000313" key="2">
    <source>
        <dbReference type="EMBL" id="ABQ30723.1"/>
    </source>
</evidence>
<dbReference type="EMBL" id="CP000697">
    <property type="protein sequence ID" value="ABQ30723.1"/>
    <property type="molecule type" value="Genomic_DNA"/>
</dbReference>
<dbReference type="KEGG" id="acr:Acry_1515"/>
<dbReference type="SUPFAM" id="SSF52096">
    <property type="entry name" value="ClpP/crotonase"/>
    <property type="match status" value="1"/>
</dbReference>
<accession>A5FYP1</accession>
<proteinExistence type="inferred from homology"/>
<protein>
    <submittedName>
        <fullName evidence="2">Methylglutaconyl-CoA hydratase</fullName>
        <ecNumber evidence="2">4.2.1.18</ecNumber>
    </submittedName>
</protein>
<dbReference type="InterPro" id="IPR014748">
    <property type="entry name" value="Enoyl-CoA_hydra_C"/>
</dbReference>
<dbReference type="InterPro" id="IPR051683">
    <property type="entry name" value="Enoyl-CoA_Hydratase/Isomerase"/>
</dbReference>
<dbReference type="AlphaFoldDB" id="A5FYP1"/>
<comment type="similarity">
    <text evidence="1">Belongs to the enoyl-CoA hydratase/isomerase family.</text>
</comment>
<evidence type="ECO:0000256" key="1">
    <source>
        <dbReference type="ARBA" id="ARBA00005254"/>
    </source>
</evidence>
<dbReference type="EC" id="4.2.1.18" evidence="2"/>
<reference evidence="2 3" key="1">
    <citation type="submission" date="2007-05" db="EMBL/GenBank/DDBJ databases">
        <title>Complete sequence of chromosome of Acidiphilium cryptum JF-5.</title>
        <authorList>
            <consortium name="US DOE Joint Genome Institute"/>
            <person name="Copeland A."/>
            <person name="Lucas S."/>
            <person name="Lapidus A."/>
            <person name="Barry K."/>
            <person name="Detter J.C."/>
            <person name="Glavina del Rio T."/>
            <person name="Hammon N."/>
            <person name="Israni S."/>
            <person name="Dalin E."/>
            <person name="Tice H."/>
            <person name="Pitluck S."/>
            <person name="Sims D."/>
            <person name="Brettin T."/>
            <person name="Bruce D."/>
            <person name="Han C."/>
            <person name="Schmutz J."/>
            <person name="Larimer F."/>
            <person name="Land M."/>
            <person name="Hauser L."/>
            <person name="Kyrpides N."/>
            <person name="Kim E."/>
            <person name="Magnuson T."/>
            <person name="Richardson P."/>
        </authorList>
    </citation>
    <scope>NUCLEOTIDE SEQUENCE [LARGE SCALE GENOMIC DNA]</scope>
    <source>
        <strain evidence="2 3">JF-5</strain>
    </source>
</reference>
<dbReference type="PANTHER" id="PTHR42964:SF1">
    <property type="entry name" value="POLYKETIDE BIOSYNTHESIS ENOYL-COA HYDRATASE PKSH-RELATED"/>
    <property type="match status" value="1"/>
</dbReference>
<dbReference type="eggNOG" id="COG1024">
    <property type="taxonomic scope" value="Bacteria"/>
</dbReference>
<dbReference type="Pfam" id="PF00378">
    <property type="entry name" value="ECH_1"/>
    <property type="match status" value="1"/>
</dbReference>
<dbReference type="Gene3D" id="1.10.12.10">
    <property type="entry name" value="Lyase 2-enoyl-coa Hydratase, Chain A, domain 2"/>
    <property type="match status" value="1"/>
</dbReference>
<dbReference type="PANTHER" id="PTHR42964">
    <property type="entry name" value="ENOYL-COA HYDRATASE"/>
    <property type="match status" value="1"/>
</dbReference>
<dbReference type="GO" id="GO:0008300">
    <property type="term" value="P:isoprenoid catabolic process"/>
    <property type="evidence" value="ECO:0007669"/>
    <property type="project" value="TreeGrafter"/>
</dbReference>
<dbReference type="STRING" id="349163.Acry_1515"/>
<dbReference type="HOGENOM" id="CLU_009834_7_3_5"/>
<keyword evidence="3" id="KW-1185">Reference proteome</keyword>
<dbReference type="InterPro" id="IPR029045">
    <property type="entry name" value="ClpP/crotonase-like_dom_sf"/>
</dbReference>
<name>A5FYP1_ACICJ</name>
<dbReference type="CDD" id="cd06558">
    <property type="entry name" value="crotonase-like"/>
    <property type="match status" value="1"/>
</dbReference>
<dbReference type="Proteomes" id="UP000000245">
    <property type="component" value="Chromosome"/>
</dbReference>
<dbReference type="RefSeq" id="WP_007423496.1">
    <property type="nucleotide sequence ID" value="NC_009484.1"/>
</dbReference>
<gene>
    <name evidence="2" type="ordered locus">Acry_1515</name>
</gene>
<organism evidence="2 3">
    <name type="scientific">Acidiphilium cryptum (strain JF-5)</name>
    <dbReference type="NCBI Taxonomy" id="349163"/>
    <lineage>
        <taxon>Bacteria</taxon>
        <taxon>Pseudomonadati</taxon>
        <taxon>Pseudomonadota</taxon>
        <taxon>Alphaproteobacteria</taxon>
        <taxon>Acetobacterales</taxon>
        <taxon>Acidocellaceae</taxon>
        <taxon>Acidiphilium</taxon>
    </lineage>
</organism>
<dbReference type="InterPro" id="IPR001753">
    <property type="entry name" value="Enoyl-CoA_hydra/iso"/>
</dbReference>
<sequence length="262" mass="27431">MSEPVEFSLAEDGTATISMNRPALHNAFDEGMIAALTAACLRAGEDPRVRRVVLEGRGKSFSAGADLNWMRRSAAYTAEQNHADALGLGRLMRTLNDLPKPVIGLVQGAAFGGGAGLAACCDIVIAAEDAKFCFSEVRLGLIPAVISPYVVAAIGPHQARRYFCSAEVIPAPEAMRIGLAHIVAPRDGLAAARDAMIATLAQGGPEAQADAKALVGDVAGRDIDDALVNMTARRIADRRASAEAQEGLAAFLEKRAPSWRAG</sequence>
<keyword evidence="2" id="KW-0456">Lyase</keyword>
<dbReference type="Gene3D" id="3.90.226.10">
    <property type="entry name" value="2-enoyl-CoA Hydratase, Chain A, domain 1"/>
    <property type="match status" value="1"/>
</dbReference>